<dbReference type="InterPro" id="IPR027794">
    <property type="entry name" value="tRNase_Z_dom"/>
</dbReference>
<reference evidence="14 15" key="1">
    <citation type="submission" date="2022-12" db="EMBL/GenBank/DDBJ databases">
        <title>Genomic features and morphological characterization of a novel Knufia sp. strain isolated from spacecraft assembly facility.</title>
        <authorList>
            <person name="Teixeira M."/>
            <person name="Chander A.M."/>
            <person name="Stajich J.E."/>
            <person name="Venkateswaran K."/>
        </authorList>
    </citation>
    <scope>NUCLEOTIDE SEQUENCE [LARGE SCALE GENOMIC DNA]</scope>
    <source>
        <strain evidence="14 15">FJI-L2-BK-P2</strain>
    </source>
</reference>
<dbReference type="GO" id="GO:0046872">
    <property type="term" value="F:metal ion binding"/>
    <property type="evidence" value="ECO:0007669"/>
    <property type="project" value="UniProtKB-KW"/>
</dbReference>
<evidence type="ECO:0000256" key="9">
    <source>
        <dbReference type="ARBA" id="ARBA00022801"/>
    </source>
</evidence>
<keyword evidence="7" id="KW-0479">Metal-binding</keyword>
<dbReference type="Proteomes" id="UP001316803">
    <property type="component" value="Unassembled WGS sequence"/>
</dbReference>
<keyword evidence="15" id="KW-1185">Reference proteome</keyword>
<dbReference type="GO" id="GO:0005739">
    <property type="term" value="C:mitochondrion"/>
    <property type="evidence" value="ECO:0007669"/>
    <property type="project" value="TreeGrafter"/>
</dbReference>
<feature type="compositionally biased region" description="Polar residues" evidence="11">
    <location>
        <begin position="912"/>
        <end position="929"/>
    </location>
</feature>
<dbReference type="Pfam" id="PF12706">
    <property type="entry name" value="Lactamase_B_2"/>
    <property type="match status" value="1"/>
</dbReference>
<accession>A0AAN8I719</accession>
<evidence type="ECO:0000313" key="15">
    <source>
        <dbReference type="Proteomes" id="UP001316803"/>
    </source>
</evidence>
<dbReference type="SUPFAM" id="SSF56281">
    <property type="entry name" value="Metallo-hydrolase/oxidoreductase"/>
    <property type="match status" value="2"/>
</dbReference>
<dbReference type="CDD" id="cd07718">
    <property type="entry name" value="RNaseZ_ELAC1_ELAC2-C-term-like_MBL-fold"/>
    <property type="match status" value="1"/>
</dbReference>
<feature type="region of interest" description="Disordered" evidence="11">
    <location>
        <begin position="888"/>
        <end position="929"/>
    </location>
</feature>
<keyword evidence="9" id="KW-0378">Hydrolase</keyword>
<evidence type="ECO:0000256" key="8">
    <source>
        <dbReference type="ARBA" id="ARBA00022759"/>
    </source>
</evidence>
<evidence type="ECO:0000256" key="2">
    <source>
        <dbReference type="ARBA" id="ARBA00001947"/>
    </source>
</evidence>
<dbReference type="InterPro" id="IPR047151">
    <property type="entry name" value="RNZ2-like"/>
</dbReference>
<dbReference type="InterPro" id="IPR036866">
    <property type="entry name" value="RibonucZ/Hydroxyglut_hydro"/>
</dbReference>
<dbReference type="InterPro" id="IPR001279">
    <property type="entry name" value="Metallo-B-lactamas"/>
</dbReference>
<protein>
    <recommendedName>
        <fullName evidence="4">ribonuclease Z</fullName>
        <ecNumber evidence="4">3.1.26.11</ecNumber>
    </recommendedName>
</protein>
<feature type="domain" description="tRNase Z endonuclease" evidence="13">
    <location>
        <begin position="19"/>
        <end position="81"/>
    </location>
</feature>
<name>A0AAN8I719_9EURO</name>
<dbReference type="EMBL" id="JAKLMC020000015">
    <property type="protein sequence ID" value="KAK5952566.1"/>
    <property type="molecule type" value="Genomic_DNA"/>
</dbReference>
<proteinExistence type="inferred from homology"/>
<sequence>MSPTSDIQTPVDRHKFYFQFVTTPTADTPGTTVLLHFDNKRYLFGRVAEGTQRACVERGVSLKKARNIFLTGETKWEQNSGLLGMILTMADVAGDDTAEEKKTLGDIVIHGGPKIWHSIACARRFIFRTGMPLNVREADPKAWKLSQQPDYVDANILLWALPVERKMRRGSGDAMPNGRSASPSTIQREQNLRQKTVHDMFDSDWRKDRLTEAVFRDIKLPAMIWKRDPSTKDLQSTFCTKMEDAPYIDPDEKVLVRMPWPSALVTELPPADNLPTSVSMSYFVKGRPQRGVFLPKKAKELGVKPGPDFGKLSSGQSVTLEDGRVIKSEDVLDAQLPGYGVAVLDAQDVHYLPDLLQKLNNMQDAEILVNVHAFIWILGPGVLHSHGFSEFRASFPSVKHIISSVDDSPNYLAMDSFAASAARLAQIRPNVFTIPKHNNDTSGKDFYGDDLIQAQRALLLQAAPKFELSTKDIPEYVNIDAKVAEMSDETRSLISALETSGPSAEEFKDISITTLGTGSAQPSKYRNVSANLLHIPSIGYFILDAGENTIGQLRRLYQPDELEEILCNLHMIWISHLHADHHLGTLSLMVAHREATRKRAEAGNPVSHKLYLVSETNMTDYLEDYKSVESTDAVMLRVLQSQITDVNYQPVRLKDTTLPITRLDTVRVSHCQRAQAISITFSNGFKVSYSGDCRPSAAFAEIGKDSDVLIHEATFDDGMEGDAIAKRHSTIGEALGVASAMKAKNVILTHFSQRYQKLPTLTDVKPPNRLNFEEGGDANDPPGPIEDPALTENAVLTGDDLKQMDQAAHGAARVQSTSLPPALKHQTSLQEAAEQMSICIAFDLMRVTIPQIKDMYKYYPAIESMFEHEQFKSDERRGELRAANEALISARNKKGQDKVKAGEQKKKDKNQGGKSVSGTQTSVSDGVEE</sequence>
<evidence type="ECO:0000256" key="10">
    <source>
        <dbReference type="ARBA" id="ARBA00022833"/>
    </source>
</evidence>
<evidence type="ECO:0000256" key="7">
    <source>
        <dbReference type="ARBA" id="ARBA00022723"/>
    </source>
</evidence>
<feature type="compositionally biased region" description="Basic and acidic residues" evidence="11">
    <location>
        <begin position="894"/>
        <end position="911"/>
    </location>
</feature>
<evidence type="ECO:0000256" key="4">
    <source>
        <dbReference type="ARBA" id="ARBA00012477"/>
    </source>
</evidence>
<keyword evidence="8" id="KW-0255">Endonuclease</keyword>
<comment type="catalytic activity">
    <reaction evidence="1">
        <text>Endonucleolytic cleavage of RNA, removing extra 3' nucleotides from tRNA precursor, generating 3' termini of tRNAs. A 3'-hydroxy group is left at the tRNA terminus and a 5'-phosphoryl group is left at the trailer molecule.</text>
        <dbReference type="EC" id="3.1.26.11"/>
    </reaction>
</comment>
<gene>
    <name evidence="14" type="ORF">OHC33_006612</name>
</gene>
<evidence type="ECO:0000313" key="14">
    <source>
        <dbReference type="EMBL" id="KAK5952566.1"/>
    </source>
</evidence>
<evidence type="ECO:0000256" key="11">
    <source>
        <dbReference type="SAM" id="MobiDB-lite"/>
    </source>
</evidence>
<dbReference type="AlphaFoldDB" id="A0AAN8I719"/>
<dbReference type="PANTHER" id="PTHR12553:SF49">
    <property type="entry name" value="ZINC PHOSPHODIESTERASE ELAC PROTEIN 2"/>
    <property type="match status" value="1"/>
</dbReference>
<dbReference type="PANTHER" id="PTHR12553">
    <property type="entry name" value="ZINC PHOSPHODIESTERASE ELAC PROTEIN 2"/>
    <property type="match status" value="1"/>
</dbReference>
<dbReference type="Pfam" id="PF13691">
    <property type="entry name" value="Lactamase_B_4"/>
    <property type="match status" value="1"/>
</dbReference>
<evidence type="ECO:0000256" key="6">
    <source>
        <dbReference type="ARBA" id="ARBA00022722"/>
    </source>
</evidence>
<dbReference type="GO" id="GO:1990180">
    <property type="term" value="P:mitochondrial tRNA 3'-end processing"/>
    <property type="evidence" value="ECO:0007669"/>
    <property type="project" value="TreeGrafter"/>
</dbReference>
<evidence type="ECO:0000256" key="3">
    <source>
        <dbReference type="ARBA" id="ARBA00007823"/>
    </source>
</evidence>
<comment type="caution">
    <text evidence="14">The sequence shown here is derived from an EMBL/GenBank/DDBJ whole genome shotgun (WGS) entry which is preliminary data.</text>
</comment>
<feature type="domain" description="Metallo-beta-lactamase" evidence="12">
    <location>
        <begin position="541"/>
        <end position="751"/>
    </location>
</feature>
<keyword evidence="10" id="KW-0862">Zinc</keyword>
<keyword evidence="5" id="KW-0819">tRNA processing</keyword>
<evidence type="ECO:0000256" key="1">
    <source>
        <dbReference type="ARBA" id="ARBA00000402"/>
    </source>
</evidence>
<evidence type="ECO:0000259" key="13">
    <source>
        <dbReference type="Pfam" id="PF13691"/>
    </source>
</evidence>
<evidence type="ECO:0000256" key="5">
    <source>
        <dbReference type="ARBA" id="ARBA00022694"/>
    </source>
</evidence>
<comment type="similarity">
    <text evidence="3">Belongs to the RNase Z family.</text>
</comment>
<dbReference type="EC" id="3.1.26.11" evidence="4"/>
<keyword evidence="6" id="KW-0540">Nuclease</keyword>
<dbReference type="GO" id="GO:0042781">
    <property type="term" value="F:3'-tRNA processing endoribonuclease activity"/>
    <property type="evidence" value="ECO:0007669"/>
    <property type="project" value="UniProtKB-EC"/>
</dbReference>
<evidence type="ECO:0000259" key="12">
    <source>
        <dbReference type="Pfam" id="PF12706"/>
    </source>
</evidence>
<organism evidence="14 15">
    <name type="scientific">Knufia fluminis</name>
    <dbReference type="NCBI Taxonomy" id="191047"/>
    <lineage>
        <taxon>Eukaryota</taxon>
        <taxon>Fungi</taxon>
        <taxon>Dikarya</taxon>
        <taxon>Ascomycota</taxon>
        <taxon>Pezizomycotina</taxon>
        <taxon>Eurotiomycetes</taxon>
        <taxon>Chaetothyriomycetidae</taxon>
        <taxon>Chaetothyriales</taxon>
        <taxon>Trichomeriaceae</taxon>
        <taxon>Knufia</taxon>
    </lineage>
</organism>
<comment type="cofactor">
    <cofactor evidence="2">
        <name>Zn(2+)</name>
        <dbReference type="ChEBI" id="CHEBI:29105"/>
    </cofactor>
</comment>
<dbReference type="Gene3D" id="3.60.15.10">
    <property type="entry name" value="Ribonuclease Z/Hydroxyacylglutathione hydrolase-like"/>
    <property type="match status" value="2"/>
</dbReference>